<dbReference type="Pfam" id="PF01636">
    <property type="entry name" value="APH"/>
    <property type="match status" value="1"/>
</dbReference>
<evidence type="ECO:0000313" key="3">
    <source>
        <dbReference type="Proteomes" id="UP000237423"/>
    </source>
</evidence>
<dbReference type="RefSeq" id="WP_170065052.1">
    <property type="nucleotide sequence ID" value="NZ_JAGVVN010000001.1"/>
</dbReference>
<dbReference type="EMBL" id="PGFZ01000002">
    <property type="protein sequence ID" value="POZ52801.1"/>
    <property type="molecule type" value="Genomic_DNA"/>
</dbReference>
<dbReference type="Gene3D" id="3.90.1200.10">
    <property type="match status" value="1"/>
</dbReference>
<reference evidence="2 3" key="1">
    <citation type="submission" date="2017-11" db="EMBL/GenBank/DDBJ databases">
        <title>Draft Genome Sequence of Methylobacter psychrotolerans Sph1T, an Obligate Methanotroph from Low-Temperature Environments.</title>
        <authorList>
            <person name="Oshkin I.Y."/>
            <person name="Miroshnikov K."/>
            <person name="Belova S.E."/>
            <person name="Korzhenkov A."/>
            <person name="Toshchakov S.V."/>
            <person name="Dedysh S.N."/>
        </authorList>
    </citation>
    <scope>NUCLEOTIDE SEQUENCE [LARGE SCALE GENOMIC DNA]</scope>
    <source>
        <strain evidence="2 3">Sph1</strain>
    </source>
</reference>
<dbReference type="SMART" id="SM00587">
    <property type="entry name" value="CHK"/>
    <property type="match status" value="1"/>
</dbReference>
<dbReference type="SUPFAM" id="SSF56112">
    <property type="entry name" value="Protein kinase-like (PK-like)"/>
    <property type="match status" value="1"/>
</dbReference>
<dbReference type="Proteomes" id="UP000237423">
    <property type="component" value="Unassembled WGS sequence"/>
</dbReference>
<dbReference type="InterPro" id="IPR011009">
    <property type="entry name" value="Kinase-like_dom_sf"/>
</dbReference>
<proteinExistence type="predicted"/>
<comment type="caution">
    <text evidence="2">The sequence shown here is derived from an EMBL/GenBank/DDBJ whole genome shotgun (WGS) entry which is preliminary data.</text>
</comment>
<sequence>MPQNIVVSQPEDLTVAWAQRVVKLHEPHTLVTQVDLVSVEVGTTTRIRLAVTYHAETALPRRWFVKLPSLAWRARFITALPQLLETEIRFYQELAKAVPIALPVCLAAQSRWGLGSILVLADIEEHGALPGEPHDVLSAAQAGLVVDGLARFHARFWHQHGTVPRYRWLAGRVRQVEDHLGTVLAVPLMQQGLRRSGAAVPVGLHQAALHYARNRRRAMRFLSALPQTLVHHDCHPGNLFWQQHQAGLLDWQLVRIGEGVSDVAYFLATALEPEQRRLCETGLLARYAQQLHSHGITDVDSGQLNGRYRAHLVYAFEAMVVTLAVGDMMPTASNLELIRRTATAVEDLDAFAALPI</sequence>
<gene>
    <name evidence="2" type="ORF">AADEFJLK_01408</name>
</gene>
<accession>A0A2S5CPR5</accession>
<dbReference type="GO" id="GO:0016740">
    <property type="term" value="F:transferase activity"/>
    <property type="evidence" value="ECO:0007669"/>
    <property type="project" value="UniProtKB-KW"/>
</dbReference>
<evidence type="ECO:0000259" key="1">
    <source>
        <dbReference type="SMART" id="SM00587"/>
    </source>
</evidence>
<name>A0A2S5CPR5_9GAMM</name>
<dbReference type="PANTHER" id="PTHR23020:SF41">
    <property type="entry name" value="AMINOGLYCOSIDE PHOSPHOTRANSFERASE DOMAIN-CONTAINING PROTEIN"/>
    <property type="match status" value="1"/>
</dbReference>
<evidence type="ECO:0000313" key="2">
    <source>
        <dbReference type="EMBL" id="POZ52801.1"/>
    </source>
</evidence>
<keyword evidence="2" id="KW-0808">Transferase</keyword>
<dbReference type="InterPro" id="IPR015897">
    <property type="entry name" value="CHK_kinase-like"/>
</dbReference>
<feature type="domain" description="CHK kinase-like" evidence="1">
    <location>
        <begin position="118"/>
        <end position="297"/>
    </location>
</feature>
<dbReference type="InterPro" id="IPR002575">
    <property type="entry name" value="Aminoglycoside_PTrfase"/>
</dbReference>
<organism evidence="2 3">
    <name type="scientific">Methylovulum psychrotolerans</name>
    <dbReference type="NCBI Taxonomy" id="1704499"/>
    <lineage>
        <taxon>Bacteria</taxon>
        <taxon>Pseudomonadati</taxon>
        <taxon>Pseudomonadota</taxon>
        <taxon>Gammaproteobacteria</taxon>
        <taxon>Methylococcales</taxon>
        <taxon>Methylococcaceae</taxon>
        <taxon>Methylovulum</taxon>
    </lineage>
</organism>
<dbReference type="AlphaFoldDB" id="A0A2S5CPR5"/>
<protein>
    <submittedName>
        <fullName evidence="2">Aminoglycoside phosphotransferase family protein</fullName>
    </submittedName>
</protein>
<dbReference type="InterPro" id="IPR052961">
    <property type="entry name" value="Oxido-Kinase-like_Enzymes"/>
</dbReference>
<dbReference type="PANTHER" id="PTHR23020">
    <property type="entry name" value="UNCHARACTERIZED NUCLEAR HORMONE RECEPTOR-RELATED"/>
    <property type="match status" value="1"/>
</dbReference>